<name>A0AC58T435_TOBAC</name>
<sequence>MQANDKVILKARSLSRFDNSSILTKGEVILATFAERVITDMKFQVIDADMAYNIILERPLIHDMDVVSSTLHQVLKFPSQWGIKQIRGNQRASRSINSTDVDSRPDVIQKPEKNEIIKTTTEELKVVILFVHWPDRKVYIGANLRPEMKDMTGILPKVMTHKLNEDPLHPPVKQIKRKQGAFKNQVIQDEV</sequence>
<protein>
    <submittedName>
        <fullName evidence="2">Uncharacterized protein LOC142172121</fullName>
    </submittedName>
</protein>
<proteinExistence type="predicted"/>
<reference evidence="2" key="2">
    <citation type="submission" date="2025-08" db="UniProtKB">
        <authorList>
            <consortium name="RefSeq"/>
        </authorList>
    </citation>
    <scope>IDENTIFICATION</scope>
    <source>
        <tissue evidence="2">Leaf</tissue>
    </source>
</reference>
<evidence type="ECO:0000313" key="1">
    <source>
        <dbReference type="Proteomes" id="UP000790787"/>
    </source>
</evidence>
<reference evidence="1" key="1">
    <citation type="journal article" date="2014" name="Nat. Commun.">
        <title>The tobacco genome sequence and its comparison with those of tomato and potato.</title>
        <authorList>
            <person name="Sierro N."/>
            <person name="Battey J.N."/>
            <person name="Ouadi S."/>
            <person name="Bakaher N."/>
            <person name="Bovet L."/>
            <person name="Willig A."/>
            <person name="Goepfert S."/>
            <person name="Peitsch M.C."/>
            <person name="Ivanov N.V."/>
        </authorList>
    </citation>
    <scope>NUCLEOTIDE SEQUENCE [LARGE SCALE GENOMIC DNA]</scope>
</reference>
<accession>A0AC58T435</accession>
<dbReference type="Proteomes" id="UP000790787">
    <property type="component" value="Chromosome 17"/>
</dbReference>
<dbReference type="RefSeq" id="XP_075091998.1">
    <property type="nucleotide sequence ID" value="XM_075235897.1"/>
</dbReference>
<organism evidence="1 2">
    <name type="scientific">Nicotiana tabacum</name>
    <name type="common">Common tobacco</name>
    <dbReference type="NCBI Taxonomy" id="4097"/>
    <lineage>
        <taxon>Eukaryota</taxon>
        <taxon>Viridiplantae</taxon>
        <taxon>Streptophyta</taxon>
        <taxon>Embryophyta</taxon>
        <taxon>Tracheophyta</taxon>
        <taxon>Spermatophyta</taxon>
        <taxon>Magnoliopsida</taxon>
        <taxon>eudicotyledons</taxon>
        <taxon>Gunneridae</taxon>
        <taxon>Pentapetalae</taxon>
        <taxon>asterids</taxon>
        <taxon>lamiids</taxon>
        <taxon>Solanales</taxon>
        <taxon>Solanaceae</taxon>
        <taxon>Nicotianoideae</taxon>
        <taxon>Nicotianeae</taxon>
        <taxon>Nicotiana</taxon>
    </lineage>
</organism>
<gene>
    <name evidence="2" type="primary">LOC142172121</name>
</gene>
<evidence type="ECO:0000313" key="2">
    <source>
        <dbReference type="RefSeq" id="XP_075091998.1"/>
    </source>
</evidence>
<keyword evidence="1" id="KW-1185">Reference proteome</keyword>